<reference evidence="1 2" key="1">
    <citation type="submission" date="2023-11" db="EMBL/GenBank/DDBJ databases">
        <title>Analysis of the Genomes of Mucilaginibacter gossypii cycad 4 and M. sabulilitoris SNA2: microbes with the potential for plant growth promotion.</title>
        <authorList>
            <person name="Hirsch A.M."/>
            <person name="Humm E."/>
            <person name="Rubbi M."/>
            <person name="Del Vecchio G."/>
            <person name="Ha S.M."/>
            <person name="Pellegrini M."/>
            <person name="Gunsalus R.P."/>
        </authorList>
    </citation>
    <scope>NUCLEOTIDE SEQUENCE [LARGE SCALE GENOMIC DNA]</scope>
    <source>
        <strain evidence="1 2">SNA2</strain>
    </source>
</reference>
<keyword evidence="2" id="KW-1185">Reference proteome</keyword>
<name>A0ABZ0TVQ5_9SPHI</name>
<accession>A0ABZ0TVQ5</accession>
<proteinExistence type="predicted"/>
<evidence type="ECO:0000313" key="2">
    <source>
        <dbReference type="Proteomes" id="UP001324380"/>
    </source>
</evidence>
<sequence>MKFVERYLSGEDGASVYQDIYDLKGEAFTLNHFDDVNATLTETFNRVAFNLQIIYKELRNINYVFKKEFICNSDRPLVLPLPNNDELIADLENAVADLGKIPLSLKLFYKIVGTCNFAWDYNSQPNLIWEGSDPIQIDSLDDIVKYVTTDDWKEYISDLLESDEIPALELAADYLHKDNISGGPAYSLQITENDSLDSLFLNEPNETTFIDYLRICMESCGFPGDSDFRQHHSYRNFYAKVKPQLKAI</sequence>
<dbReference type="EMBL" id="CP139558">
    <property type="protein sequence ID" value="WPU96218.1"/>
    <property type="molecule type" value="Genomic_DNA"/>
</dbReference>
<dbReference type="RefSeq" id="WP_321565319.1">
    <property type="nucleotide sequence ID" value="NZ_CP139558.1"/>
</dbReference>
<organism evidence="1 2">
    <name type="scientific">Mucilaginibacter sabulilitoris</name>
    <dbReference type="NCBI Taxonomy" id="1173583"/>
    <lineage>
        <taxon>Bacteria</taxon>
        <taxon>Pseudomonadati</taxon>
        <taxon>Bacteroidota</taxon>
        <taxon>Sphingobacteriia</taxon>
        <taxon>Sphingobacteriales</taxon>
        <taxon>Sphingobacteriaceae</taxon>
        <taxon>Mucilaginibacter</taxon>
    </lineage>
</organism>
<evidence type="ECO:0008006" key="3">
    <source>
        <dbReference type="Google" id="ProtNLM"/>
    </source>
</evidence>
<gene>
    <name evidence="1" type="ORF">SNE25_11880</name>
</gene>
<evidence type="ECO:0000313" key="1">
    <source>
        <dbReference type="EMBL" id="WPU96218.1"/>
    </source>
</evidence>
<dbReference type="Proteomes" id="UP001324380">
    <property type="component" value="Chromosome"/>
</dbReference>
<protein>
    <recommendedName>
        <fullName evidence="3">SMI1/KNR4 family protein</fullName>
    </recommendedName>
</protein>